<dbReference type="EMBL" id="CP060244">
    <property type="protein sequence ID" value="QNT79178.1"/>
    <property type="molecule type" value="Genomic_DNA"/>
</dbReference>
<proteinExistence type="predicted"/>
<dbReference type="AlphaFoldDB" id="A0A7H1NTR8"/>
<name>A0A7H1NTR8_9PROT</name>
<sequence length="198" mass="21772">MKHLEDYTSLVTSQHLSANRFMGTVTLSVAPFVDLFNTLCSLPQLFDIDNAEGNQLDVVGQWVGVSRHIVVQVSKYFSHDITGLGWDEAPWWKPGDPLVLTTGLNDAYYRGLLKAKIIANSWRGDLPTVVMIIQTLLAPVAAEQGGAYTVKMDEGDMAVDIHIAGPPIPTALQYVLIGEYLPLKPAGVTVNWHFPKNN</sequence>
<keyword evidence="2" id="KW-1185">Reference proteome</keyword>
<gene>
    <name evidence="1" type="ORF">JGUZn3_19730</name>
</gene>
<dbReference type="Proteomes" id="UP000516349">
    <property type="component" value="Chromosome"/>
</dbReference>
<protein>
    <recommendedName>
        <fullName evidence="3">Bacteriophage protein</fullName>
    </recommendedName>
</protein>
<organism evidence="1 2">
    <name type="scientific">Entomobacter blattae</name>
    <dbReference type="NCBI Taxonomy" id="2762277"/>
    <lineage>
        <taxon>Bacteria</taxon>
        <taxon>Pseudomonadati</taxon>
        <taxon>Pseudomonadota</taxon>
        <taxon>Alphaproteobacteria</taxon>
        <taxon>Acetobacterales</taxon>
        <taxon>Acetobacteraceae</taxon>
        <taxon>Entomobacter</taxon>
    </lineage>
</organism>
<dbReference type="RefSeq" id="WP_203413361.1">
    <property type="nucleotide sequence ID" value="NZ_CP060244.1"/>
</dbReference>
<evidence type="ECO:0000313" key="1">
    <source>
        <dbReference type="EMBL" id="QNT79178.1"/>
    </source>
</evidence>
<reference evidence="1 2" key="1">
    <citation type="submission" date="2020-08" db="EMBL/GenBank/DDBJ databases">
        <title>Complete genome sequence of Entomobacter blattae G55GP.</title>
        <authorList>
            <person name="Poehlein A."/>
            <person name="Guzman J."/>
            <person name="Daniel R."/>
            <person name="Vilcinskas A."/>
        </authorList>
    </citation>
    <scope>NUCLEOTIDE SEQUENCE [LARGE SCALE GENOMIC DNA]</scope>
    <source>
        <strain evidence="1 2">G55GP</strain>
    </source>
</reference>
<accession>A0A7H1NTR8</accession>
<dbReference type="KEGG" id="ebla:JGUZn3_19730"/>
<evidence type="ECO:0008006" key="3">
    <source>
        <dbReference type="Google" id="ProtNLM"/>
    </source>
</evidence>
<dbReference type="InterPro" id="IPR021283">
    <property type="entry name" value="Phage_Wedge1"/>
</dbReference>
<evidence type="ECO:0000313" key="2">
    <source>
        <dbReference type="Proteomes" id="UP000516349"/>
    </source>
</evidence>
<dbReference type="Pfam" id="PF11041">
    <property type="entry name" value="Phage_Wedge1"/>
    <property type="match status" value="1"/>
</dbReference>